<name>A0A9W7AIW6_9STRA</name>
<keyword evidence="1" id="KW-0663">Pyridoxal phosphate</keyword>
<dbReference type="SUPFAM" id="SSF50621">
    <property type="entry name" value="Alanine racemase C-terminal domain-like"/>
    <property type="match status" value="1"/>
</dbReference>
<evidence type="ECO:0000256" key="2">
    <source>
        <dbReference type="ARBA" id="ARBA00023239"/>
    </source>
</evidence>
<dbReference type="PANTHER" id="PTHR11482:SF6">
    <property type="entry name" value="ORNITHINE DECARBOXYLASE 1-RELATED"/>
    <property type="match status" value="1"/>
</dbReference>
<feature type="compositionally biased region" description="Low complexity" evidence="3">
    <location>
        <begin position="83"/>
        <end position="95"/>
    </location>
</feature>
<dbReference type="AlphaFoldDB" id="A0A9W7AIW6"/>
<dbReference type="GO" id="GO:0005737">
    <property type="term" value="C:cytoplasm"/>
    <property type="evidence" value="ECO:0007669"/>
    <property type="project" value="TreeGrafter"/>
</dbReference>
<organism evidence="6 7">
    <name type="scientific">Triparma strigata</name>
    <dbReference type="NCBI Taxonomy" id="1606541"/>
    <lineage>
        <taxon>Eukaryota</taxon>
        <taxon>Sar</taxon>
        <taxon>Stramenopiles</taxon>
        <taxon>Ochrophyta</taxon>
        <taxon>Bolidophyceae</taxon>
        <taxon>Parmales</taxon>
        <taxon>Triparmaceae</taxon>
        <taxon>Triparma</taxon>
    </lineage>
</organism>
<keyword evidence="4" id="KW-1133">Transmembrane helix</keyword>
<dbReference type="GO" id="GO:0033387">
    <property type="term" value="P:putrescine biosynthetic process from arginine, via ornithine"/>
    <property type="evidence" value="ECO:0007669"/>
    <property type="project" value="TreeGrafter"/>
</dbReference>
<evidence type="ECO:0000256" key="1">
    <source>
        <dbReference type="ARBA" id="ARBA00022898"/>
    </source>
</evidence>
<keyword evidence="4" id="KW-0472">Membrane</keyword>
<dbReference type="Gene3D" id="2.40.37.10">
    <property type="entry name" value="Lyase, Ornithine Decarboxylase, Chain A, domain 1"/>
    <property type="match status" value="1"/>
</dbReference>
<evidence type="ECO:0000313" key="7">
    <source>
        <dbReference type="Proteomes" id="UP001165085"/>
    </source>
</evidence>
<comment type="caution">
    <text evidence="6">The sequence shown here is derived from an EMBL/GenBank/DDBJ whole genome shotgun (WGS) entry which is preliminary data.</text>
</comment>
<feature type="region of interest" description="Disordered" evidence="3">
    <location>
        <begin position="155"/>
        <end position="194"/>
    </location>
</feature>
<evidence type="ECO:0000256" key="4">
    <source>
        <dbReference type="SAM" id="Phobius"/>
    </source>
</evidence>
<dbReference type="Pfam" id="PF00278">
    <property type="entry name" value="Orn_DAP_Arg_deC"/>
    <property type="match status" value="1"/>
</dbReference>
<dbReference type="InterPro" id="IPR022643">
    <property type="entry name" value="De-COase2_C"/>
</dbReference>
<evidence type="ECO:0000256" key="3">
    <source>
        <dbReference type="SAM" id="MobiDB-lite"/>
    </source>
</evidence>
<feature type="transmembrane region" description="Helical" evidence="4">
    <location>
        <begin position="121"/>
        <end position="149"/>
    </location>
</feature>
<feature type="compositionally biased region" description="Polar residues" evidence="3">
    <location>
        <begin position="67"/>
        <end position="82"/>
    </location>
</feature>
<dbReference type="InterPro" id="IPR009006">
    <property type="entry name" value="Ala_racemase/Decarboxylase_C"/>
</dbReference>
<proteinExistence type="predicted"/>
<accession>A0A9W7AIW6</accession>
<dbReference type="InterPro" id="IPR002433">
    <property type="entry name" value="Orn_de-COase"/>
</dbReference>
<reference evidence="7" key="1">
    <citation type="journal article" date="2023" name="Commun. Biol.">
        <title>Genome analysis of Parmales, the sister group of diatoms, reveals the evolutionary specialization of diatoms from phago-mixotrophs to photoautotrophs.</title>
        <authorList>
            <person name="Ban H."/>
            <person name="Sato S."/>
            <person name="Yoshikawa S."/>
            <person name="Yamada K."/>
            <person name="Nakamura Y."/>
            <person name="Ichinomiya M."/>
            <person name="Sato N."/>
            <person name="Blanc-Mathieu R."/>
            <person name="Endo H."/>
            <person name="Kuwata A."/>
            <person name="Ogata H."/>
        </authorList>
    </citation>
    <scope>NUCLEOTIDE SEQUENCE [LARGE SCALE GENOMIC DNA]</scope>
    <source>
        <strain evidence="7">NIES 3701</strain>
    </source>
</reference>
<dbReference type="EMBL" id="BRXY01000126">
    <property type="protein sequence ID" value="GMH68590.1"/>
    <property type="molecule type" value="Genomic_DNA"/>
</dbReference>
<dbReference type="GO" id="GO:0004586">
    <property type="term" value="F:ornithine decarboxylase activity"/>
    <property type="evidence" value="ECO:0007669"/>
    <property type="project" value="TreeGrafter"/>
</dbReference>
<dbReference type="Proteomes" id="UP001165085">
    <property type="component" value="Unassembled WGS sequence"/>
</dbReference>
<keyword evidence="4" id="KW-0812">Transmembrane</keyword>
<evidence type="ECO:0000313" key="6">
    <source>
        <dbReference type="EMBL" id="GMH68590.1"/>
    </source>
</evidence>
<sequence length="565" mass="62517">MSVQSELDTDTVPPPPATTVTLPDGCSPSSMNEKKHVRRNSALKEWKEKAEKAQQNKPTVKKVKFTNKPQNKPQNKSTKNDGTQSTQSQSQSQPNPVTPTPTYPTTTAERIRQFLLPFVPYLLSFLVLALSVATSSVISLVLLPPILLLKQKLSQKLSPRPRPPVKSSTPRLGSARSKAPPKSKPDPTTTTTSLSKKLSSFRLNSLMSKTLLPLSPQSYIIPPTSSQSLQSSITSIISSRPSGFVLTDLRSVLKKVSKNKTFKLNVNPTIPILKILARSGVRVRVESKFEIEYLGNVEGEVDWVEDYGWPKPDSFYRRVWGGGGRRFGVSGRGEVERLRRVFERVGGGEGEWVRCFKEGEVVEVDGEIEGVVGYSFNYEIGEEEVVRINAMITEDIDVVDFTVPQKAEVLEKLNFRNVQVDDSANLSSSGVYVVSKVIGIRDGENGSRNVFIDEGRYGSLVGDIIKVKVIKEEDVGKEEGAVGKGGGANVGGPKEETKIWGPTCDVIDKVWEGKLERVDVGDWLWFWVRGVGGGTGFNGFNIEGHEGEVVVRGWERNWRKEEEMK</sequence>
<keyword evidence="7" id="KW-1185">Reference proteome</keyword>
<protein>
    <recommendedName>
        <fullName evidence="5">Orn/DAP/Arg decarboxylase 2 C-terminal domain-containing protein</fullName>
    </recommendedName>
</protein>
<keyword evidence="2" id="KW-0456">Lyase</keyword>
<gene>
    <name evidence="6" type="ORF">TrST_g11993</name>
</gene>
<evidence type="ECO:0000259" key="5">
    <source>
        <dbReference type="Pfam" id="PF00278"/>
    </source>
</evidence>
<dbReference type="PANTHER" id="PTHR11482">
    <property type="entry name" value="ARGININE/DIAMINOPIMELATE/ORNITHINE DECARBOXYLASE"/>
    <property type="match status" value="1"/>
</dbReference>
<feature type="domain" description="Orn/DAP/Arg decarboxylase 2 C-terminal" evidence="5">
    <location>
        <begin position="430"/>
        <end position="526"/>
    </location>
</feature>
<feature type="region of interest" description="Disordered" evidence="3">
    <location>
        <begin position="1"/>
        <end position="104"/>
    </location>
</feature>
<dbReference type="OrthoDB" id="5034579at2759"/>
<feature type="compositionally biased region" description="Basic and acidic residues" evidence="3">
    <location>
        <begin position="42"/>
        <end position="54"/>
    </location>
</feature>